<dbReference type="AlphaFoldDB" id="A0A834NR79"/>
<gene>
    <name evidence="1" type="ORF">H0235_012558</name>
</gene>
<evidence type="ECO:0000313" key="1">
    <source>
        <dbReference type="EMBL" id="KAF7415966.1"/>
    </source>
</evidence>
<evidence type="ECO:0000313" key="2">
    <source>
        <dbReference type="Proteomes" id="UP000600918"/>
    </source>
</evidence>
<proteinExistence type="predicted"/>
<dbReference type="EMBL" id="JACSDY010000011">
    <property type="protein sequence ID" value="KAF7415966.1"/>
    <property type="molecule type" value="Genomic_DNA"/>
</dbReference>
<reference evidence="1" key="1">
    <citation type="journal article" date="2020" name="G3 (Bethesda)">
        <title>High-Quality Assemblies for Three Invasive Social Wasps from the &lt;i&gt;Vespula&lt;/i&gt; Genus.</title>
        <authorList>
            <person name="Harrop T.W.R."/>
            <person name="Guhlin J."/>
            <person name="McLaughlin G.M."/>
            <person name="Permina E."/>
            <person name="Stockwell P."/>
            <person name="Gilligan J."/>
            <person name="Le Lec M.F."/>
            <person name="Gruber M.A.M."/>
            <person name="Quinn O."/>
            <person name="Lovegrove M."/>
            <person name="Duncan E.J."/>
            <person name="Remnant E.J."/>
            <person name="Van Eeckhoven J."/>
            <person name="Graham B."/>
            <person name="Knapp R.A."/>
            <person name="Langford K.W."/>
            <person name="Kronenberg Z."/>
            <person name="Press M.O."/>
            <person name="Eacker S.M."/>
            <person name="Wilson-Rankin E.E."/>
            <person name="Purcell J."/>
            <person name="Lester P.J."/>
            <person name="Dearden P.K."/>
        </authorList>
    </citation>
    <scope>NUCLEOTIDE SEQUENCE</scope>
    <source>
        <strain evidence="1">Volc-1</strain>
    </source>
</reference>
<keyword evidence="2" id="KW-1185">Reference proteome</keyword>
<sequence length="67" mass="7575">MTFGFTMFRNALGVLDPTHISSCTTTRKGFEKGTRGGRDRAEKISENFRIEFESSGTPQNRAFLLEQ</sequence>
<organism evidence="1 2">
    <name type="scientific">Vespula pensylvanica</name>
    <name type="common">Western yellow jacket</name>
    <name type="synonym">Wasp</name>
    <dbReference type="NCBI Taxonomy" id="30213"/>
    <lineage>
        <taxon>Eukaryota</taxon>
        <taxon>Metazoa</taxon>
        <taxon>Ecdysozoa</taxon>
        <taxon>Arthropoda</taxon>
        <taxon>Hexapoda</taxon>
        <taxon>Insecta</taxon>
        <taxon>Pterygota</taxon>
        <taxon>Neoptera</taxon>
        <taxon>Endopterygota</taxon>
        <taxon>Hymenoptera</taxon>
        <taxon>Apocrita</taxon>
        <taxon>Aculeata</taxon>
        <taxon>Vespoidea</taxon>
        <taxon>Vespidae</taxon>
        <taxon>Vespinae</taxon>
        <taxon>Vespula</taxon>
    </lineage>
</organism>
<name>A0A834NR79_VESPE</name>
<protein>
    <submittedName>
        <fullName evidence="1">Uncharacterized protein</fullName>
    </submittedName>
</protein>
<accession>A0A834NR79</accession>
<comment type="caution">
    <text evidence="1">The sequence shown here is derived from an EMBL/GenBank/DDBJ whole genome shotgun (WGS) entry which is preliminary data.</text>
</comment>
<dbReference type="Proteomes" id="UP000600918">
    <property type="component" value="Unassembled WGS sequence"/>
</dbReference>